<dbReference type="InterPro" id="IPR053008">
    <property type="entry name" value="Phomopsin_biosynth_assoc"/>
</dbReference>
<name>E4USK1_ARTGP</name>
<dbReference type="RefSeq" id="XP_003174182.1">
    <property type="nucleotide sequence ID" value="XM_003174134.1"/>
</dbReference>
<dbReference type="AlphaFoldDB" id="E4USK1"/>
<keyword evidence="1" id="KW-1133">Transmembrane helix</keyword>
<dbReference type="GeneID" id="10029471"/>
<protein>
    <submittedName>
        <fullName evidence="2">Uncharacterized protein</fullName>
    </submittedName>
</protein>
<dbReference type="PANTHER" id="PTHR35896">
    <property type="entry name" value="IG-LIKE DOMAIN-CONTAINING PROTEIN"/>
    <property type="match status" value="1"/>
</dbReference>
<dbReference type="InParanoid" id="E4USK1"/>
<dbReference type="OrthoDB" id="3501153at2759"/>
<gene>
    <name evidence="2" type="ORF">MGYG_04359</name>
</gene>
<proteinExistence type="predicted"/>
<reference evidence="3" key="1">
    <citation type="journal article" date="2012" name="MBio">
        <title>Comparative genome analysis of Trichophyton rubrum and related dermatophytes reveals candidate genes involved in infection.</title>
        <authorList>
            <person name="Martinez D.A."/>
            <person name="Oliver B.G."/>
            <person name="Graeser Y."/>
            <person name="Goldberg J.M."/>
            <person name="Li W."/>
            <person name="Martinez-Rossi N.M."/>
            <person name="Monod M."/>
            <person name="Shelest E."/>
            <person name="Barton R.C."/>
            <person name="Birch E."/>
            <person name="Brakhage A.A."/>
            <person name="Chen Z."/>
            <person name="Gurr S.J."/>
            <person name="Heiman D."/>
            <person name="Heitman J."/>
            <person name="Kosti I."/>
            <person name="Rossi A."/>
            <person name="Saif S."/>
            <person name="Samalova M."/>
            <person name="Saunders C.W."/>
            <person name="Shea T."/>
            <person name="Summerbell R.C."/>
            <person name="Xu J."/>
            <person name="Young S."/>
            <person name="Zeng Q."/>
            <person name="Birren B.W."/>
            <person name="Cuomo C.A."/>
            <person name="White T.C."/>
        </authorList>
    </citation>
    <scope>NUCLEOTIDE SEQUENCE [LARGE SCALE GENOMIC DNA]</scope>
    <source>
        <strain evidence="3">ATCC MYA-4604 / CBS 118893</strain>
    </source>
</reference>
<dbReference type="eggNOG" id="ENOG502S165">
    <property type="taxonomic scope" value="Eukaryota"/>
</dbReference>
<dbReference type="STRING" id="535722.E4USK1"/>
<dbReference type="PANTHER" id="PTHR35896:SF3">
    <property type="entry name" value="MAJOR FACILITATOR SUPERFAMILY TRANSPORTER"/>
    <property type="match status" value="1"/>
</dbReference>
<keyword evidence="1" id="KW-0812">Transmembrane</keyword>
<dbReference type="EMBL" id="DS989824">
    <property type="protein sequence ID" value="EFR01352.1"/>
    <property type="molecule type" value="Genomic_DNA"/>
</dbReference>
<evidence type="ECO:0000313" key="2">
    <source>
        <dbReference type="EMBL" id="EFR01352.1"/>
    </source>
</evidence>
<evidence type="ECO:0000313" key="3">
    <source>
        <dbReference type="Proteomes" id="UP000002669"/>
    </source>
</evidence>
<keyword evidence="3" id="KW-1185">Reference proteome</keyword>
<dbReference type="Proteomes" id="UP000002669">
    <property type="component" value="Unassembled WGS sequence"/>
</dbReference>
<feature type="transmembrane region" description="Helical" evidence="1">
    <location>
        <begin position="34"/>
        <end position="57"/>
    </location>
</feature>
<dbReference type="VEuPathDB" id="FungiDB:MGYG_04359"/>
<organism evidence="3">
    <name type="scientific">Arthroderma gypseum (strain ATCC MYA-4604 / CBS 118893)</name>
    <name type="common">Microsporum gypseum</name>
    <dbReference type="NCBI Taxonomy" id="535722"/>
    <lineage>
        <taxon>Eukaryota</taxon>
        <taxon>Fungi</taxon>
        <taxon>Dikarya</taxon>
        <taxon>Ascomycota</taxon>
        <taxon>Pezizomycotina</taxon>
        <taxon>Eurotiomycetes</taxon>
        <taxon>Eurotiomycetidae</taxon>
        <taxon>Onygenales</taxon>
        <taxon>Arthrodermataceae</taxon>
        <taxon>Nannizzia</taxon>
    </lineage>
</organism>
<dbReference type="HOGENOM" id="CLU_066042_1_0_1"/>
<accession>E4USK1</accession>
<sequence length="238" mass="26860">MGQPFTYHEVQTDSDLEDSIRVRGGSNRTTDRRYWAAVFAFLFGIATLNVIAVYRLWSLDKITASHTHTAPALHPSLPSSTETTAMVSCGKSRAEAVSRGCVFDVMGASWLPKVCYDEELALEALSNLKTPGPEPLSWWEDRNHTIPISADSLKNLDSLVAHTWEPYHSAHCLYTWRMLTKAAKRVRWGEKGVYIHTQAINFKHVHHCSKVLTTEPPGLWRKTQVDFGLGECVRLDKH</sequence>
<evidence type="ECO:0000256" key="1">
    <source>
        <dbReference type="SAM" id="Phobius"/>
    </source>
</evidence>
<dbReference type="OMA" id="IHTQAIN"/>
<keyword evidence="1" id="KW-0472">Membrane</keyword>